<gene>
    <name evidence="15" type="ORF">CSSPJE1EN2_LOCUS23991</name>
</gene>
<dbReference type="InterPro" id="IPR000719">
    <property type="entry name" value="Prot_kinase_dom"/>
</dbReference>
<dbReference type="Gene3D" id="1.10.510.10">
    <property type="entry name" value="Transferase(Phosphotransferase) domain 1"/>
    <property type="match status" value="1"/>
</dbReference>
<dbReference type="CDD" id="cd14066">
    <property type="entry name" value="STKc_IRAK"/>
    <property type="match status" value="1"/>
</dbReference>
<feature type="transmembrane region" description="Helical" evidence="13">
    <location>
        <begin position="20"/>
        <end position="47"/>
    </location>
</feature>
<keyword evidence="2" id="KW-0723">Serine/threonine-protein kinase</keyword>
<evidence type="ECO:0000259" key="14">
    <source>
        <dbReference type="PROSITE" id="PS50011"/>
    </source>
</evidence>
<proteinExistence type="predicted"/>
<dbReference type="InterPro" id="IPR008271">
    <property type="entry name" value="Ser/Thr_kinase_AS"/>
</dbReference>
<evidence type="ECO:0000256" key="12">
    <source>
        <dbReference type="SAM" id="MobiDB-lite"/>
    </source>
</evidence>
<feature type="domain" description="Protein kinase" evidence="14">
    <location>
        <begin position="194"/>
        <end position="458"/>
    </location>
</feature>
<keyword evidence="4" id="KW-0808">Transferase</keyword>
<dbReference type="PANTHER" id="PTHR47984">
    <property type="entry name" value="OS01G0323000 PROTEIN"/>
    <property type="match status" value="1"/>
</dbReference>
<dbReference type="Pfam" id="PF07714">
    <property type="entry name" value="PK_Tyr_Ser-Thr"/>
    <property type="match status" value="1"/>
</dbReference>
<dbReference type="PANTHER" id="PTHR47984:SF14">
    <property type="entry name" value="OS01G0323000 PROTEIN"/>
    <property type="match status" value="1"/>
</dbReference>
<evidence type="ECO:0000256" key="2">
    <source>
        <dbReference type="ARBA" id="ARBA00022527"/>
    </source>
</evidence>
<keyword evidence="3" id="KW-0597">Phosphoprotein</keyword>
<protein>
    <recommendedName>
        <fullName evidence="14">Protein kinase domain-containing protein</fullName>
    </recommendedName>
</protein>
<feature type="binding site" evidence="11">
    <location>
        <position position="222"/>
    </location>
    <ligand>
        <name>ATP</name>
        <dbReference type="ChEBI" id="CHEBI:30616"/>
    </ligand>
</feature>
<organism evidence="15 16">
    <name type="scientific">Sphagnum jensenii</name>
    <dbReference type="NCBI Taxonomy" id="128206"/>
    <lineage>
        <taxon>Eukaryota</taxon>
        <taxon>Viridiplantae</taxon>
        <taxon>Streptophyta</taxon>
        <taxon>Embryophyta</taxon>
        <taxon>Bryophyta</taxon>
        <taxon>Sphagnophytina</taxon>
        <taxon>Sphagnopsida</taxon>
        <taxon>Sphagnales</taxon>
        <taxon>Sphagnaceae</taxon>
        <taxon>Sphagnum</taxon>
    </lineage>
</organism>
<comment type="subcellular location">
    <subcellularLocation>
        <location evidence="1">Membrane</location>
        <topology evidence="1">Single-pass membrane protein</topology>
    </subcellularLocation>
</comment>
<evidence type="ECO:0000256" key="9">
    <source>
        <dbReference type="ARBA" id="ARBA00022989"/>
    </source>
</evidence>
<dbReference type="Gene3D" id="3.30.200.20">
    <property type="entry name" value="Phosphorylase Kinase, domain 1"/>
    <property type="match status" value="1"/>
</dbReference>
<accession>A0ABP1C1M9</accession>
<feature type="region of interest" description="Disordered" evidence="12">
    <location>
        <begin position="499"/>
        <end position="527"/>
    </location>
</feature>
<dbReference type="InterPro" id="IPR001245">
    <property type="entry name" value="Ser-Thr/Tyr_kinase_cat_dom"/>
</dbReference>
<keyword evidence="7" id="KW-0418">Kinase</keyword>
<dbReference type="InterPro" id="IPR052232">
    <property type="entry name" value="RLK_Ser/Thr-Kinase"/>
</dbReference>
<evidence type="ECO:0000256" key="1">
    <source>
        <dbReference type="ARBA" id="ARBA00004167"/>
    </source>
</evidence>
<evidence type="ECO:0000313" key="15">
    <source>
        <dbReference type="EMBL" id="CAK9882740.1"/>
    </source>
</evidence>
<feature type="region of interest" description="Disordered" evidence="12">
    <location>
        <begin position="56"/>
        <end position="77"/>
    </location>
</feature>
<reference evidence="15" key="1">
    <citation type="submission" date="2024-03" db="EMBL/GenBank/DDBJ databases">
        <authorList>
            <consortium name="ELIXIR-Norway"/>
            <consortium name="Elixir Norway"/>
        </authorList>
    </citation>
    <scope>NUCLEOTIDE SEQUENCE</scope>
</reference>
<dbReference type="PROSITE" id="PS50011">
    <property type="entry name" value="PROTEIN_KINASE_DOM"/>
    <property type="match status" value="1"/>
</dbReference>
<evidence type="ECO:0000256" key="3">
    <source>
        <dbReference type="ARBA" id="ARBA00022553"/>
    </source>
</evidence>
<sequence length="542" mass="60270">MGRNSNLSSDLSKRTNVMGLKLWAIIGIVVAIIIVVTLLILWIFLFWRRRRSSRQQHSKLSKPQQQQEAAAAAATVDNSSREMIKEVKIDRVGNTYIPPPDPILVTISESSGEKESMEKGVVHQSETAMQENNKRGSMGHESCDKVVASFLSLSGGSGSARSLDSPISSAPEVSHLGWGHWYTLRELEAATLNFGECNVLGEGGYGIVYKGQLPDSTMIAVKNLLNNRGQAEKEFRVEVEAIGRVRHKNLVRLLGYCAEGAHRMLVYEYVDNGNLEQWLHGPISKTHPLSWEARMKIVLGTAKGLAYLHEALEPKVVHRDIKSSNILVDAHWNAKVSDFGLAKLLGSGKSHVTTRVMGTFGYVAPEYANTGLLNERSDVYSFGVLLMEIITGRDPVDYNRAAGEINLVDWLKQMVGSRRSEEVADPSMELKPTSRALKRSLLVALRCVDPDALKRPKIGHVVHMLEAEDFPFRDDRKAGSTTTVRSHWTEAQSQERLLQRLSTGQSADDSDTSVDESPATKAFVKRTRNWEVTRNSSRHYEG</sequence>
<evidence type="ECO:0000256" key="5">
    <source>
        <dbReference type="ARBA" id="ARBA00022692"/>
    </source>
</evidence>
<keyword evidence="16" id="KW-1185">Reference proteome</keyword>
<feature type="compositionally biased region" description="Low complexity" evidence="12">
    <location>
        <begin position="64"/>
        <end position="74"/>
    </location>
</feature>
<keyword evidence="9 13" id="KW-1133">Transmembrane helix</keyword>
<evidence type="ECO:0000256" key="11">
    <source>
        <dbReference type="PROSITE-ProRule" id="PRU10141"/>
    </source>
</evidence>
<dbReference type="PROSITE" id="PS00108">
    <property type="entry name" value="PROTEIN_KINASE_ST"/>
    <property type="match status" value="1"/>
</dbReference>
<keyword evidence="6 11" id="KW-0547">Nucleotide-binding</keyword>
<name>A0ABP1C1M9_9BRYO</name>
<dbReference type="PROSITE" id="PS00107">
    <property type="entry name" value="PROTEIN_KINASE_ATP"/>
    <property type="match status" value="1"/>
</dbReference>
<evidence type="ECO:0000256" key="13">
    <source>
        <dbReference type="SAM" id="Phobius"/>
    </source>
</evidence>
<dbReference type="SMART" id="SM00220">
    <property type="entry name" value="S_TKc"/>
    <property type="match status" value="1"/>
</dbReference>
<keyword evidence="8 11" id="KW-0067">ATP-binding</keyword>
<evidence type="ECO:0000256" key="10">
    <source>
        <dbReference type="ARBA" id="ARBA00023136"/>
    </source>
</evidence>
<dbReference type="Proteomes" id="UP001497522">
    <property type="component" value="Chromosome 9"/>
</dbReference>
<dbReference type="InterPro" id="IPR017441">
    <property type="entry name" value="Protein_kinase_ATP_BS"/>
</dbReference>
<evidence type="ECO:0000256" key="6">
    <source>
        <dbReference type="ARBA" id="ARBA00022741"/>
    </source>
</evidence>
<dbReference type="InterPro" id="IPR011009">
    <property type="entry name" value="Kinase-like_dom_sf"/>
</dbReference>
<dbReference type="SUPFAM" id="SSF56112">
    <property type="entry name" value="Protein kinase-like (PK-like)"/>
    <property type="match status" value="1"/>
</dbReference>
<evidence type="ECO:0000256" key="4">
    <source>
        <dbReference type="ARBA" id="ARBA00022679"/>
    </source>
</evidence>
<dbReference type="EMBL" id="OZ023710">
    <property type="protein sequence ID" value="CAK9882740.1"/>
    <property type="molecule type" value="Genomic_DNA"/>
</dbReference>
<keyword evidence="5 13" id="KW-0812">Transmembrane</keyword>
<evidence type="ECO:0000256" key="8">
    <source>
        <dbReference type="ARBA" id="ARBA00022840"/>
    </source>
</evidence>
<evidence type="ECO:0000256" key="7">
    <source>
        <dbReference type="ARBA" id="ARBA00022777"/>
    </source>
</evidence>
<evidence type="ECO:0000313" key="16">
    <source>
        <dbReference type="Proteomes" id="UP001497522"/>
    </source>
</evidence>
<keyword evidence="10 13" id="KW-0472">Membrane</keyword>